<dbReference type="RefSeq" id="WP_257510475.1">
    <property type="nucleotide sequence ID" value="NZ_JANKHG010000001.1"/>
</dbReference>
<evidence type="ECO:0000313" key="3">
    <source>
        <dbReference type="EMBL" id="MCR2745225.1"/>
    </source>
</evidence>
<organism evidence="3 4">
    <name type="scientific">Limnobacter parvus</name>
    <dbReference type="NCBI Taxonomy" id="2939690"/>
    <lineage>
        <taxon>Bacteria</taxon>
        <taxon>Pseudomonadati</taxon>
        <taxon>Pseudomonadota</taxon>
        <taxon>Betaproteobacteria</taxon>
        <taxon>Burkholderiales</taxon>
        <taxon>Burkholderiaceae</taxon>
        <taxon>Limnobacter</taxon>
    </lineage>
</organism>
<feature type="domain" description="Glycosyl transferase family 1" evidence="2">
    <location>
        <begin position="1180"/>
        <end position="1327"/>
    </location>
</feature>
<accession>A0ABT1XD75</accession>
<dbReference type="Pfam" id="PF00534">
    <property type="entry name" value="Glycos_transf_1"/>
    <property type="match status" value="1"/>
</dbReference>
<gene>
    <name evidence="3" type="ORF">NSP04_01020</name>
</gene>
<name>A0ABT1XD75_9BURK</name>
<dbReference type="Pfam" id="PF13692">
    <property type="entry name" value="Glyco_trans_1_4"/>
    <property type="match status" value="2"/>
</dbReference>
<dbReference type="CDD" id="cd03801">
    <property type="entry name" value="GT4_PimA-like"/>
    <property type="match status" value="1"/>
</dbReference>
<evidence type="ECO:0000313" key="4">
    <source>
        <dbReference type="Proteomes" id="UP001165267"/>
    </source>
</evidence>
<sequence>MKTVLVLSFFPAFVPPSNGGESRLLNFYCALSQHFKVVLLSSTGHDMAAEEVWHTPTFVEKRIPRDQAFLQAWQQLLPLSSGGDLSAPALLRAGIRWTRLHDAYWAEYATADVLVHESPFTQGIDLFMGCDNKPRIYCAYNCEAALYKMLHPAEKSQPLVDEIQQAEHDLLQSVDALFYCAENDVTNMRSFADFSDLQILYTPHGVSSAALNAAKPHVVIPEGKAAEVYFIGSAHPPNVTAANYIAHELAPTMPQIVFHLIGGCGGGIKSSGNLHVHGFVANHAKEKIIAGCALAINPLNTGGGASLKILDFIAAGKPVLSTKYGARGYGLLPGAHYLNAELHEFKPALEQALALGNKVLEEIADKALQHVRSTLTWNSIAGNAADLLATLIENAQNKPKFTLVLNDYNSFDAIGGGATRTQGLCEALARLGPVVLLAYSNSSYCRNYKVRDVRVLEVPRSKLVEEEIESSRGSSHISTADILTAIGLESDQRIQGIYAVLRQHASAVVVEHCYMAPLPLQFADRFVYSSQNNETELKRGLLAGHPEKAKLLEYVQKLEGRCISGSSLTVAVSDEDATAFSEAQQVTAPIVVIPNGVVGELGPKNLPEFDSNAQKAFERPVNVVFLGSAHMPNVLAAQFLVKEVVPRCPSLHFHFVGSVCSSVLGTHANVTLWGTVSSELKTQILYRSQIALNPVLDGSGSNVKFADYLAHGLPTLSTEFGLRGYPEQARIEATLATKKTFVATLLAMASKPALWNAAARDTRIQMFRDLLDFRPVADRFAQLVDRLNRPRKNVLFVTYRYTNPARGGAEIYARHLIDALDQTGRYNIDVVSTNACEVVDIGRFASRFDAQPSATFQGLQHTRVARFPVDVHTLANLVERARPVWFAHIEFEKTLWNHLSANVPRTATKTELLWGWAPAEVRPGHVVRWALKNAGMWIHNAGVLEIKGYAHKPSLVRVAVAGGETLCEQKIEGEFALSVVLGQPCELEINSTLAALQDDARPLALLIKQLIVGGSTVDLAAQRPIDITVLKRSYSEPQLIDLLAKVSQESRARLGVSLTNARGPHSQLLEHYLTQQVAKYDLVVTHNVVFKTAQVAINTAHQQGVPSILVPHVHLDDDYYHFPDLLQTAQQSSLVLASPMDAVRYYDQRQCNVDYLPAGIDEKEFTQAANHELFTKLYTSKLPFVLVLGRKSGAKNYDATIRAIERINEKGARLNMVMIGPDDDQKAIKSPHLFYLGPQPRSIVLSALHNCFALCNMSQSESFGIVLLEAWMAGKPVLANAQCGAFAELVNHGENGLLVTEATLQNALVELLESPSQCESMGAAGKSTASAFTWNSMQKKFLQFADQVLTNAVSSGG</sequence>
<keyword evidence="1" id="KW-0808">Transferase</keyword>
<dbReference type="EMBL" id="JANKHG010000001">
    <property type="protein sequence ID" value="MCR2745225.1"/>
    <property type="molecule type" value="Genomic_DNA"/>
</dbReference>
<protein>
    <submittedName>
        <fullName evidence="3">Glycosyltransferase</fullName>
    </submittedName>
</protein>
<dbReference type="Proteomes" id="UP001165267">
    <property type="component" value="Unassembled WGS sequence"/>
</dbReference>
<proteinExistence type="predicted"/>
<keyword evidence="4" id="KW-1185">Reference proteome</keyword>
<comment type="caution">
    <text evidence="3">The sequence shown here is derived from an EMBL/GenBank/DDBJ whole genome shotgun (WGS) entry which is preliminary data.</text>
</comment>
<dbReference type="InterPro" id="IPR001296">
    <property type="entry name" value="Glyco_trans_1"/>
</dbReference>
<dbReference type="PANTHER" id="PTHR46401:SF2">
    <property type="entry name" value="GLYCOSYLTRANSFERASE WBBK-RELATED"/>
    <property type="match status" value="1"/>
</dbReference>
<dbReference type="PANTHER" id="PTHR46401">
    <property type="entry name" value="GLYCOSYLTRANSFERASE WBBK-RELATED"/>
    <property type="match status" value="1"/>
</dbReference>
<reference evidence="3" key="1">
    <citation type="submission" date="2022-07" db="EMBL/GenBank/DDBJ databases">
        <authorList>
            <person name="Xamxidin M."/>
        </authorList>
    </citation>
    <scope>NUCLEOTIDE SEQUENCE</scope>
    <source>
        <strain evidence="3">YS8-69</strain>
    </source>
</reference>
<dbReference type="Gene3D" id="3.40.50.2000">
    <property type="entry name" value="Glycogen Phosphorylase B"/>
    <property type="match status" value="4"/>
</dbReference>
<evidence type="ECO:0000259" key="2">
    <source>
        <dbReference type="Pfam" id="PF00534"/>
    </source>
</evidence>
<dbReference type="SUPFAM" id="SSF53756">
    <property type="entry name" value="UDP-Glycosyltransferase/glycogen phosphorylase"/>
    <property type="match status" value="3"/>
</dbReference>
<evidence type="ECO:0000256" key="1">
    <source>
        <dbReference type="ARBA" id="ARBA00022679"/>
    </source>
</evidence>